<protein>
    <submittedName>
        <fullName evidence="1">Uncharacterized protein</fullName>
    </submittedName>
</protein>
<name>A0A4Y2RH59_ARAVE</name>
<evidence type="ECO:0000313" key="2">
    <source>
        <dbReference type="Proteomes" id="UP000499080"/>
    </source>
</evidence>
<dbReference type="Proteomes" id="UP000499080">
    <property type="component" value="Unassembled WGS sequence"/>
</dbReference>
<gene>
    <name evidence="1" type="ORF">AVEN_232225_1</name>
</gene>
<evidence type="ECO:0000313" key="1">
    <source>
        <dbReference type="EMBL" id="GBN75132.1"/>
    </source>
</evidence>
<proteinExistence type="predicted"/>
<sequence>MSSFKTVAGDSRTQLLVSGFEPGNWKRALSKPDRTDWMYMGHTNRQQITNKKRKSTNNSAQRLTADQLSMCNKTPKRLLFPSFSSLGFVPFSDRM</sequence>
<accession>A0A4Y2RH59</accession>
<dbReference type="EMBL" id="BGPR01017111">
    <property type="protein sequence ID" value="GBN75132.1"/>
    <property type="molecule type" value="Genomic_DNA"/>
</dbReference>
<organism evidence="1 2">
    <name type="scientific">Araneus ventricosus</name>
    <name type="common">Orbweaver spider</name>
    <name type="synonym">Epeira ventricosa</name>
    <dbReference type="NCBI Taxonomy" id="182803"/>
    <lineage>
        <taxon>Eukaryota</taxon>
        <taxon>Metazoa</taxon>
        <taxon>Ecdysozoa</taxon>
        <taxon>Arthropoda</taxon>
        <taxon>Chelicerata</taxon>
        <taxon>Arachnida</taxon>
        <taxon>Araneae</taxon>
        <taxon>Araneomorphae</taxon>
        <taxon>Entelegynae</taxon>
        <taxon>Araneoidea</taxon>
        <taxon>Araneidae</taxon>
        <taxon>Araneus</taxon>
    </lineage>
</organism>
<comment type="caution">
    <text evidence="1">The sequence shown here is derived from an EMBL/GenBank/DDBJ whole genome shotgun (WGS) entry which is preliminary data.</text>
</comment>
<reference evidence="1 2" key="1">
    <citation type="journal article" date="2019" name="Sci. Rep.">
        <title>Orb-weaving spider Araneus ventricosus genome elucidates the spidroin gene catalogue.</title>
        <authorList>
            <person name="Kono N."/>
            <person name="Nakamura H."/>
            <person name="Ohtoshi R."/>
            <person name="Moran D.A.P."/>
            <person name="Shinohara A."/>
            <person name="Yoshida Y."/>
            <person name="Fujiwara M."/>
            <person name="Mori M."/>
            <person name="Tomita M."/>
            <person name="Arakawa K."/>
        </authorList>
    </citation>
    <scope>NUCLEOTIDE SEQUENCE [LARGE SCALE GENOMIC DNA]</scope>
</reference>
<dbReference type="AlphaFoldDB" id="A0A4Y2RH59"/>
<keyword evidence="2" id="KW-1185">Reference proteome</keyword>